<evidence type="ECO:0000256" key="6">
    <source>
        <dbReference type="ARBA" id="ARBA00023242"/>
    </source>
</evidence>
<dbReference type="SUPFAM" id="SSF57667">
    <property type="entry name" value="beta-beta-alpha zinc fingers"/>
    <property type="match status" value="2"/>
</dbReference>
<dbReference type="PROSITE" id="PS00028">
    <property type="entry name" value="ZINC_FINGER_C2H2_1"/>
    <property type="match status" value="2"/>
</dbReference>
<dbReference type="PROSITE" id="PS50157">
    <property type="entry name" value="ZINC_FINGER_C2H2_2"/>
    <property type="match status" value="3"/>
</dbReference>
<keyword evidence="5" id="KW-0862">Zinc</keyword>
<dbReference type="FunFam" id="3.30.160.60:FF:000452">
    <property type="entry name" value="Transcription factor Ovo-like 2"/>
    <property type="match status" value="1"/>
</dbReference>
<feature type="compositionally biased region" description="Basic and acidic residues" evidence="7">
    <location>
        <begin position="460"/>
        <end position="472"/>
    </location>
</feature>
<feature type="region of interest" description="Disordered" evidence="7">
    <location>
        <begin position="753"/>
        <end position="776"/>
    </location>
</feature>
<dbReference type="GO" id="GO:0008270">
    <property type="term" value="F:zinc ion binding"/>
    <property type="evidence" value="ECO:0007669"/>
    <property type="project" value="UniProtKB-KW"/>
</dbReference>
<evidence type="ECO:0000256" key="2">
    <source>
        <dbReference type="ARBA" id="ARBA00022723"/>
    </source>
</evidence>
<organism evidence="8">
    <name type="scientific">Cyprideis torosa</name>
    <dbReference type="NCBI Taxonomy" id="163714"/>
    <lineage>
        <taxon>Eukaryota</taxon>
        <taxon>Metazoa</taxon>
        <taxon>Ecdysozoa</taxon>
        <taxon>Arthropoda</taxon>
        <taxon>Crustacea</taxon>
        <taxon>Oligostraca</taxon>
        <taxon>Ostracoda</taxon>
        <taxon>Podocopa</taxon>
        <taxon>Podocopida</taxon>
        <taxon>Cytherocopina</taxon>
        <taxon>Cytheroidea</taxon>
        <taxon>Cytherideidae</taxon>
        <taxon>Cyprideis</taxon>
    </lineage>
</organism>
<dbReference type="SMART" id="SM00355">
    <property type="entry name" value="ZnF_C2H2"/>
    <property type="match status" value="4"/>
</dbReference>
<keyword evidence="3" id="KW-0677">Repeat</keyword>
<gene>
    <name evidence="8" type="ORF">CTOB1V02_LOCUS2206</name>
</gene>
<dbReference type="InterPro" id="IPR036236">
    <property type="entry name" value="Znf_C2H2_sf"/>
</dbReference>
<feature type="compositionally biased region" description="Low complexity" evidence="7">
    <location>
        <begin position="548"/>
        <end position="558"/>
    </location>
</feature>
<evidence type="ECO:0000256" key="5">
    <source>
        <dbReference type="ARBA" id="ARBA00022833"/>
    </source>
</evidence>
<evidence type="ECO:0000313" key="8">
    <source>
        <dbReference type="EMBL" id="CAD7224236.1"/>
    </source>
</evidence>
<dbReference type="InterPro" id="IPR013087">
    <property type="entry name" value="Znf_C2H2_type"/>
</dbReference>
<feature type="region of interest" description="Disordered" evidence="7">
    <location>
        <begin position="879"/>
        <end position="910"/>
    </location>
</feature>
<feature type="compositionally biased region" description="Basic and acidic residues" evidence="7">
    <location>
        <begin position="492"/>
        <end position="501"/>
    </location>
</feature>
<dbReference type="GO" id="GO:0009913">
    <property type="term" value="P:epidermal cell differentiation"/>
    <property type="evidence" value="ECO:0007669"/>
    <property type="project" value="TreeGrafter"/>
</dbReference>
<dbReference type="GO" id="GO:0000978">
    <property type="term" value="F:RNA polymerase II cis-regulatory region sequence-specific DNA binding"/>
    <property type="evidence" value="ECO:0007669"/>
    <property type="project" value="TreeGrafter"/>
</dbReference>
<dbReference type="EMBL" id="OB660334">
    <property type="protein sequence ID" value="CAD7224236.1"/>
    <property type="molecule type" value="Genomic_DNA"/>
</dbReference>
<reference evidence="8" key="1">
    <citation type="submission" date="2020-11" db="EMBL/GenBank/DDBJ databases">
        <authorList>
            <person name="Tran Van P."/>
        </authorList>
    </citation>
    <scope>NUCLEOTIDE SEQUENCE</scope>
</reference>
<feature type="region of interest" description="Disordered" evidence="7">
    <location>
        <begin position="400"/>
        <end position="566"/>
    </location>
</feature>
<evidence type="ECO:0000256" key="1">
    <source>
        <dbReference type="ARBA" id="ARBA00004123"/>
    </source>
</evidence>
<dbReference type="OrthoDB" id="6508643at2759"/>
<keyword evidence="6" id="KW-0539">Nucleus</keyword>
<dbReference type="PANTHER" id="PTHR10032:SF271">
    <property type="entry name" value="RH12261P-RELATED"/>
    <property type="match status" value="1"/>
</dbReference>
<evidence type="ECO:0000256" key="7">
    <source>
        <dbReference type="SAM" id="MobiDB-lite"/>
    </source>
</evidence>
<proteinExistence type="predicted"/>
<feature type="compositionally biased region" description="Acidic residues" evidence="7">
    <location>
        <begin position="425"/>
        <end position="434"/>
    </location>
</feature>
<protein>
    <submittedName>
        <fullName evidence="8">Uncharacterized protein</fullName>
    </submittedName>
</protein>
<dbReference type="Gene3D" id="3.30.160.60">
    <property type="entry name" value="Classic Zinc Finger"/>
    <property type="match status" value="3"/>
</dbReference>
<dbReference type="InterPro" id="IPR027756">
    <property type="entry name" value="Ovo-like"/>
</dbReference>
<feature type="compositionally biased region" description="Low complexity" evidence="7">
    <location>
        <begin position="758"/>
        <end position="776"/>
    </location>
</feature>
<feature type="region of interest" description="Disordered" evidence="7">
    <location>
        <begin position="790"/>
        <end position="831"/>
    </location>
</feature>
<keyword evidence="4" id="KW-0863">Zinc-finger</keyword>
<dbReference type="PANTHER" id="PTHR10032">
    <property type="entry name" value="ZINC FINGER PROTEIN WITH KRAB AND SCAN DOMAINS"/>
    <property type="match status" value="1"/>
</dbReference>
<feature type="compositionally biased region" description="Pro residues" evidence="7">
    <location>
        <begin position="792"/>
        <end position="806"/>
    </location>
</feature>
<dbReference type="GO" id="GO:0005634">
    <property type="term" value="C:nucleus"/>
    <property type="evidence" value="ECO:0007669"/>
    <property type="project" value="UniProtKB-SubCell"/>
</dbReference>
<dbReference type="FunFam" id="3.30.160.60:FF:000112">
    <property type="entry name" value="Mds1 and evi1 complex locus protein"/>
    <property type="match status" value="1"/>
</dbReference>
<accession>A0A7R8W7Z2</accession>
<name>A0A7R8W7Z2_9CRUS</name>
<dbReference type="Pfam" id="PF00096">
    <property type="entry name" value="zf-C2H2"/>
    <property type="match status" value="1"/>
</dbReference>
<comment type="subcellular location">
    <subcellularLocation>
        <location evidence="1">Nucleus</location>
    </subcellularLocation>
</comment>
<dbReference type="GO" id="GO:0000981">
    <property type="term" value="F:DNA-binding transcription factor activity, RNA polymerase II-specific"/>
    <property type="evidence" value="ECO:0007669"/>
    <property type="project" value="TreeGrafter"/>
</dbReference>
<dbReference type="AlphaFoldDB" id="A0A7R8W7Z2"/>
<evidence type="ECO:0000256" key="4">
    <source>
        <dbReference type="ARBA" id="ARBA00022771"/>
    </source>
</evidence>
<feature type="compositionally biased region" description="Low complexity" evidence="7">
    <location>
        <begin position="818"/>
        <end position="831"/>
    </location>
</feature>
<sequence length="1119" mass="122649">MNGDSESEQNFFDSDFNYDSKIRGSFPYFRYDTEGRVQFSFGVTVAQPPLYWKVMSRKSVIVLAAEEAPSLVSNLRKQAGRLNQRSRRLHSLGSLGIPIFSTTHNRDLRRRYPTPMAQGRPFRNGTNCCLWSPSGTSCFSGWSTDRVAPGSDALRCYILHQITTGLEGSLFSFLLSRLHVPVWASLTTHQLSSRGPSRKTNAVDDDEEERRLSAVFISSTAPAGSFWRISAQGFLPAPTSGTRFNRTRKEADNENVEEGVLFFDDDRMTNSGLTTSSLHLQRCLGGGGGSVFAERATGRDAGESGEILPKEEENFFAESSRNGITSVFSIQCCVVLSIGNRLSLLYRTMLKAGLLLRYLTAWPHHNSAAVPFFAVCRPCFVPNTYFLRGEFIGDKSKIEEDVDVPESSRISTPAPEAAKGRDSEGEAESEEEEAPPTPAPESPVPETLDLSCPRLPDPPVEERNSLCDRDPSFSEEEDEQPLDLTQTSSAFKRKDLDDGRKGSRKSRNGLPPAKIIRIGKHEPRLWFSNQRGERQLSPSPRSSPAPPSLGGLSLSDRPTSPSRQCRSLVPMEPEVRAAPDFIKRQEFLWGKLRKSKNWPDKWPPPPPFLVPSKNKGIANAGSIPKGRRAADLGSGGCWGSLPNGFGSSDSNDMFNCWNGNLPFSDDDLLGVGGGLGGGLLPGGVTLCTADTSLLQSPFDFSSQASPGPLDFPPVSNIQSLPPLKPPDIAALNATSLSDLSDQNPHHFLLQHMRKAEASSTSPESTSTTTTTRLPPVSTVGLNFAKMEVALSSPPPLKTEALSPPPSEDMLPSPAPQVSSTTAPSPCSSTADTSWLEHTTDLVTKPEFPDFHSAATPPQQVPTGCNLNLSVTTIGAASPTASSTCSIKSPRGGRGHHSAPSSTTPDTKDMRNVPSLSVRVSILQQRLGIPADMPLEFVNGGHGIKNPLVGNGKPEVEKLPPVILESDPNKYSCRLCSKTFSLQRLLNRHMKCHSDIKRFLCTFCGKGFNDTFDLKRHTRTHTGVRPYKCGLCEKSFTQRCSLESHCLKVHGVQHAFNYKERRNKVYVCEECGHTTGEPEGHYLHLKDHHPYSPALLKFYDKRHFKFSNSNFANLLLQVRS</sequence>
<evidence type="ECO:0000256" key="3">
    <source>
        <dbReference type="ARBA" id="ARBA00022737"/>
    </source>
</evidence>
<keyword evidence="2" id="KW-0479">Metal-binding</keyword>